<keyword evidence="7" id="KW-0067">ATP-binding</keyword>
<dbReference type="Pfam" id="PF00005">
    <property type="entry name" value="ABC_tran"/>
    <property type="match status" value="2"/>
</dbReference>
<comment type="subcellular location">
    <subcellularLocation>
        <location evidence="1">Cell membrane</location>
        <topology evidence="1">Peripheral membrane protein</topology>
    </subcellularLocation>
</comment>
<comment type="caution">
    <text evidence="12">The sequence shown here is derived from an EMBL/GenBank/DDBJ whole genome shotgun (WGS) entry which is preliminary data.</text>
</comment>
<evidence type="ECO:0000256" key="9">
    <source>
        <dbReference type="ARBA" id="ARBA00023136"/>
    </source>
</evidence>
<dbReference type="InterPro" id="IPR003593">
    <property type="entry name" value="AAA+_ATPase"/>
</dbReference>
<dbReference type="RefSeq" id="WP_046444224.1">
    <property type="nucleotide sequence ID" value="NZ_LAYJ01000112.1"/>
</dbReference>
<dbReference type="SUPFAM" id="SSF52540">
    <property type="entry name" value="P-loop containing nucleoside triphosphate hydrolases"/>
    <property type="match status" value="2"/>
</dbReference>
<dbReference type="Gene3D" id="3.40.50.300">
    <property type="entry name" value="P-loop containing nucleotide triphosphate hydrolases"/>
    <property type="match status" value="2"/>
</dbReference>
<dbReference type="InterPro" id="IPR050095">
    <property type="entry name" value="ECF_ABC_transporter_ATP-bd"/>
</dbReference>
<dbReference type="CDD" id="cd03226">
    <property type="entry name" value="ABC_cobalt_CbiO_domain2"/>
    <property type="match status" value="1"/>
</dbReference>
<feature type="domain" description="ABC transporter" evidence="11">
    <location>
        <begin position="271"/>
        <end position="496"/>
    </location>
</feature>
<proteinExistence type="inferred from homology"/>
<dbReference type="InterPro" id="IPR027417">
    <property type="entry name" value="P-loop_NTPase"/>
</dbReference>
<dbReference type="PANTHER" id="PTHR43553:SF23">
    <property type="entry name" value="ABC TRANSPORTER ATP-BINDING COMPONENT"/>
    <property type="match status" value="1"/>
</dbReference>
<keyword evidence="8" id="KW-1278">Translocase</keyword>
<evidence type="ECO:0000313" key="13">
    <source>
        <dbReference type="Proteomes" id="UP000034076"/>
    </source>
</evidence>
<evidence type="ECO:0000256" key="6">
    <source>
        <dbReference type="ARBA" id="ARBA00022741"/>
    </source>
</evidence>
<reference evidence="12 13" key="1">
    <citation type="submission" date="2015-04" db="EMBL/GenBank/DDBJ databases">
        <title>Draft genome sequence of bacteremic isolate Catabacter hongkongensis type strain HKU16T.</title>
        <authorList>
            <person name="Lau S.K."/>
            <person name="Teng J.L."/>
            <person name="Huang Y."/>
            <person name="Curreem S.O."/>
            <person name="Tsui S.K."/>
            <person name="Woo P.C."/>
        </authorList>
    </citation>
    <scope>NUCLEOTIDE SEQUENCE [LARGE SCALE GENOMIC DNA]</scope>
    <source>
        <strain evidence="12 13">HKU16</strain>
    </source>
</reference>
<dbReference type="InterPro" id="IPR015856">
    <property type="entry name" value="ABC_transpr_CbiO/EcfA_su"/>
</dbReference>
<gene>
    <name evidence="12" type="ORF">CHK_2440</name>
</gene>
<keyword evidence="13" id="KW-1185">Reference proteome</keyword>
<sequence length="501" mass="55446">MSKHIIMKNICFSYKGNGGNLTDINLDIQAGEAVVITGPSGSGKSTLIRIINGLIPHFYEGVLTGGGQVGKERIGNALSWERGKYVGSVFQDPRSQFFANEVAGEIAFGCENYGFSHEQIIEQVNKAAQNFEISDILSKNLHQLSYGMRQKVALASAYAIDPDIFVLDEPSANLDIKSTENLEKILLELKTLKKTVIIAEHRLYYLMNVVDRIICMQNGKIVAEYTPRQIMKLKQDSIEKMGLRSPNLINSSNPDEKRQCIRKSGAGQVCLETKNINLTFQDVVAAENISLSFEVGEVVAIVGPNGAGKSTFGKILAGLQKEEAGTVALLGKCMKKAGRRKKIWFIMQDLDSQLFGESVLDELLTGKEQNSHEIEKAKKILERLDLSELTERHPSTLSGGQKQRLALAIALMYDAKVIIMDEPTSGLDGGNMRRVSKIVQELAKQGHTILIITHDAEFAYSCCQRVIRLQTGKVTDDIYIENFNDLCELMDMNVKNNILGL</sequence>
<evidence type="ECO:0000256" key="1">
    <source>
        <dbReference type="ARBA" id="ARBA00004202"/>
    </source>
</evidence>
<evidence type="ECO:0000256" key="2">
    <source>
        <dbReference type="ARBA" id="ARBA00005417"/>
    </source>
</evidence>
<dbReference type="PROSITE" id="PS00211">
    <property type="entry name" value="ABC_TRANSPORTER_1"/>
    <property type="match status" value="2"/>
</dbReference>
<evidence type="ECO:0000256" key="3">
    <source>
        <dbReference type="ARBA" id="ARBA00022448"/>
    </source>
</evidence>
<dbReference type="InterPro" id="IPR017871">
    <property type="entry name" value="ABC_transporter-like_CS"/>
</dbReference>
<evidence type="ECO:0000256" key="7">
    <source>
        <dbReference type="ARBA" id="ARBA00022840"/>
    </source>
</evidence>
<keyword evidence="4" id="KW-1003">Cell membrane</keyword>
<dbReference type="PANTHER" id="PTHR43553">
    <property type="entry name" value="HEAVY METAL TRANSPORTER"/>
    <property type="match status" value="1"/>
</dbReference>
<evidence type="ECO:0000256" key="5">
    <source>
        <dbReference type="ARBA" id="ARBA00022737"/>
    </source>
</evidence>
<dbReference type="PROSITE" id="PS50893">
    <property type="entry name" value="ABC_TRANSPORTER_2"/>
    <property type="match status" value="2"/>
</dbReference>
<evidence type="ECO:0000256" key="10">
    <source>
        <dbReference type="ARBA" id="ARBA00025157"/>
    </source>
</evidence>
<dbReference type="PATRIC" id="fig|270498.16.peg.2189"/>
<dbReference type="AlphaFoldDB" id="A0A0M2NIW2"/>
<keyword evidence="6" id="KW-0547">Nucleotide-binding</keyword>
<evidence type="ECO:0000256" key="4">
    <source>
        <dbReference type="ARBA" id="ARBA00022475"/>
    </source>
</evidence>
<dbReference type="GO" id="GO:0042626">
    <property type="term" value="F:ATPase-coupled transmembrane transporter activity"/>
    <property type="evidence" value="ECO:0007669"/>
    <property type="project" value="TreeGrafter"/>
</dbReference>
<dbReference type="GO" id="GO:0016887">
    <property type="term" value="F:ATP hydrolysis activity"/>
    <property type="evidence" value="ECO:0007669"/>
    <property type="project" value="InterPro"/>
</dbReference>
<dbReference type="Proteomes" id="UP000034076">
    <property type="component" value="Unassembled WGS sequence"/>
</dbReference>
<evidence type="ECO:0000259" key="11">
    <source>
        <dbReference type="PROSITE" id="PS50893"/>
    </source>
</evidence>
<accession>A0A0M2NIW2</accession>
<evidence type="ECO:0000313" key="12">
    <source>
        <dbReference type="EMBL" id="KKI50377.1"/>
    </source>
</evidence>
<evidence type="ECO:0000256" key="8">
    <source>
        <dbReference type="ARBA" id="ARBA00022967"/>
    </source>
</evidence>
<comment type="function">
    <text evidence="10">Probably part of an ABC transporter complex. Responsible for energy coupling to the transport system.</text>
</comment>
<dbReference type="SMART" id="SM00382">
    <property type="entry name" value="AAA"/>
    <property type="match status" value="2"/>
</dbReference>
<name>A0A0M2NIW2_9FIRM</name>
<protein>
    <submittedName>
        <fullName evidence="12">ATPase component</fullName>
    </submittedName>
</protein>
<organism evidence="12 13">
    <name type="scientific">Christensenella hongkongensis</name>
    <dbReference type="NCBI Taxonomy" id="270498"/>
    <lineage>
        <taxon>Bacteria</taxon>
        <taxon>Bacillati</taxon>
        <taxon>Bacillota</taxon>
        <taxon>Clostridia</taxon>
        <taxon>Christensenellales</taxon>
        <taxon>Christensenellaceae</taxon>
        <taxon>Christensenella</taxon>
    </lineage>
</organism>
<comment type="similarity">
    <text evidence="2">Belongs to the ABC transporter superfamily.</text>
</comment>
<feature type="domain" description="ABC transporter" evidence="11">
    <location>
        <begin position="5"/>
        <end position="243"/>
    </location>
</feature>
<keyword evidence="9" id="KW-0472">Membrane</keyword>
<dbReference type="InterPro" id="IPR003439">
    <property type="entry name" value="ABC_transporter-like_ATP-bd"/>
</dbReference>
<dbReference type="EMBL" id="LAYJ01000112">
    <property type="protein sequence ID" value="KKI50377.1"/>
    <property type="molecule type" value="Genomic_DNA"/>
</dbReference>
<dbReference type="GO" id="GO:0005524">
    <property type="term" value="F:ATP binding"/>
    <property type="evidence" value="ECO:0007669"/>
    <property type="project" value="UniProtKB-KW"/>
</dbReference>
<dbReference type="CDD" id="cd03225">
    <property type="entry name" value="ABC_cobalt_CbiO_domain1"/>
    <property type="match status" value="1"/>
</dbReference>
<keyword evidence="3" id="KW-0813">Transport</keyword>
<dbReference type="OrthoDB" id="501320at2"/>
<dbReference type="STRING" id="270498.CHK_2440"/>
<keyword evidence="5" id="KW-0677">Repeat</keyword>
<dbReference type="GO" id="GO:0043190">
    <property type="term" value="C:ATP-binding cassette (ABC) transporter complex"/>
    <property type="evidence" value="ECO:0007669"/>
    <property type="project" value="TreeGrafter"/>
</dbReference>